<dbReference type="Pfam" id="PF00250">
    <property type="entry name" value="Forkhead"/>
    <property type="match status" value="1"/>
</dbReference>
<accession>A0A1I8GLX0</accession>
<sequence length="330" mass="37534">MEQLNLLEAATETVQTFDRITWDTLATAQQPQQPPPVPACSYAQDLVAPACQLHLGRTQLPAVGSMEQLNLQLEHFVAVQNQELAKPPYSYIALISMAITAQPEHRATLSGIYQFIKDRFPYYRDNKQGWQNSIRHNLSLNECFVKVPRSDSTKAGKGSYWTLHPEAYSMFDNGSYLRRRKRFRRQRQDKTVTEEGARKSNDKAEASSAASDAMEPAAATTPMPTSAAGTGACGYNTDCFDDQKLKRDQYGFHSSTQQHPNYYNESKLLEQEFPSQGEHQMYFYPQLQPQQNLTQQQQFPSFDTGYYYNYYYDTAGGCSTYSPAMQNTSF</sequence>
<evidence type="ECO:0000256" key="5">
    <source>
        <dbReference type="ARBA" id="ARBA00023242"/>
    </source>
</evidence>
<dbReference type="InterPro" id="IPR030456">
    <property type="entry name" value="TF_fork_head_CS_2"/>
</dbReference>
<protein>
    <submittedName>
        <fullName evidence="10">Fork-head domain-containing protein</fullName>
    </submittedName>
</protein>
<dbReference type="SUPFAM" id="SSF46785">
    <property type="entry name" value="Winged helix' DNA-binding domain"/>
    <property type="match status" value="1"/>
</dbReference>
<organism evidence="9 10">
    <name type="scientific">Macrostomum lignano</name>
    <dbReference type="NCBI Taxonomy" id="282301"/>
    <lineage>
        <taxon>Eukaryota</taxon>
        <taxon>Metazoa</taxon>
        <taxon>Spiralia</taxon>
        <taxon>Lophotrochozoa</taxon>
        <taxon>Platyhelminthes</taxon>
        <taxon>Rhabditophora</taxon>
        <taxon>Macrostomorpha</taxon>
        <taxon>Macrostomida</taxon>
        <taxon>Macrostomidae</taxon>
        <taxon>Macrostomum</taxon>
    </lineage>
</organism>
<dbReference type="AlphaFoldDB" id="A0A1I8GLX0"/>
<dbReference type="WBParaSite" id="maker-uti_cns_0002434-snap-gene-0.10-mRNA-1">
    <property type="protein sequence ID" value="maker-uti_cns_0002434-snap-gene-0.10-mRNA-1"/>
    <property type="gene ID" value="maker-uti_cns_0002434-snap-gene-0.10"/>
</dbReference>
<dbReference type="PROSITE" id="PS00657">
    <property type="entry name" value="FORK_HEAD_1"/>
    <property type="match status" value="1"/>
</dbReference>
<evidence type="ECO:0000256" key="1">
    <source>
        <dbReference type="ARBA" id="ARBA00004123"/>
    </source>
</evidence>
<evidence type="ECO:0000256" key="4">
    <source>
        <dbReference type="ARBA" id="ARBA00023163"/>
    </source>
</evidence>
<keyword evidence="2" id="KW-0805">Transcription regulation</keyword>
<dbReference type="Proteomes" id="UP000095280">
    <property type="component" value="Unplaced"/>
</dbReference>
<dbReference type="GO" id="GO:0009653">
    <property type="term" value="P:anatomical structure morphogenesis"/>
    <property type="evidence" value="ECO:0007669"/>
    <property type="project" value="TreeGrafter"/>
</dbReference>
<keyword evidence="3 6" id="KW-0238">DNA-binding</keyword>
<keyword evidence="9" id="KW-1185">Reference proteome</keyword>
<dbReference type="GO" id="GO:0005634">
    <property type="term" value="C:nucleus"/>
    <property type="evidence" value="ECO:0007669"/>
    <property type="project" value="UniProtKB-SubCell"/>
</dbReference>
<name>A0A1I8GLX0_9PLAT</name>
<dbReference type="GO" id="GO:0030154">
    <property type="term" value="P:cell differentiation"/>
    <property type="evidence" value="ECO:0007669"/>
    <property type="project" value="TreeGrafter"/>
</dbReference>
<dbReference type="GO" id="GO:0000978">
    <property type="term" value="F:RNA polymerase II cis-regulatory region sequence-specific DNA binding"/>
    <property type="evidence" value="ECO:0007669"/>
    <property type="project" value="TreeGrafter"/>
</dbReference>
<dbReference type="InterPro" id="IPR036390">
    <property type="entry name" value="WH_DNA-bd_sf"/>
</dbReference>
<evidence type="ECO:0000256" key="7">
    <source>
        <dbReference type="SAM" id="MobiDB-lite"/>
    </source>
</evidence>
<evidence type="ECO:0000256" key="3">
    <source>
        <dbReference type="ARBA" id="ARBA00023125"/>
    </source>
</evidence>
<dbReference type="FunFam" id="1.10.10.10:FF:000016">
    <property type="entry name" value="Forkhead box protein I1"/>
    <property type="match status" value="1"/>
</dbReference>
<keyword evidence="5 6" id="KW-0539">Nucleus</keyword>
<evidence type="ECO:0000313" key="10">
    <source>
        <dbReference type="WBParaSite" id="maker-uti_cns_0002434-snap-gene-0.10-mRNA-1"/>
    </source>
</evidence>
<feature type="compositionally biased region" description="Low complexity" evidence="7">
    <location>
        <begin position="206"/>
        <end position="227"/>
    </location>
</feature>
<comment type="subcellular location">
    <subcellularLocation>
        <location evidence="1 6">Nucleus</location>
    </subcellularLocation>
</comment>
<dbReference type="PRINTS" id="PR00053">
    <property type="entry name" value="FORKHEAD"/>
</dbReference>
<feature type="domain" description="Fork-head" evidence="8">
    <location>
        <begin position="86"/>
        <end position="181"/>
    </location>
</feature>
<dbReference type="GO" id="GO:0000981">
    <property type="term" value="F:DNA-binding transcription factor activity, RNA polymerase II-specific"/>
    <property type="evidence" value="ECO:0007669"/>
    <property type="project" value="TreeGrafter"/>
</dbReference>
<dbReference type="InterPro" id="IPR001766">
    <property type="entry name" value="Fork_head_dom"/>
</dbReference>
<dbReference type="PANTHER" id="PTHR11829">
    <property type="entry name" value="FORKHEAD BOX PROTEIN"/>
    <property type="match status" value="1"/>
</dbReference>
<dbReference type="InterPro" id="IPR018122">
    <property type="entry name" value="TF_fork_head_CS_1"/>
</dbReference>
<dbReference type="InterPro" id="IPR036388">
    <property type="entry name" value="WH-like_DNA-bd_sf"/>
</dbReference>
<evidence type="ECO:0000256" key="2">
    <source>
        <dbReference type="ARBA" id="ARBA00023015"/>
    </source>
</evidence>
<reference evidence="10" key="1">
    <citation type="submission" date="2016-11" db="UniProtKB">
        <authorList>
            <consortium name="WormBaseParasite"/>
        </authorList>
    </citation>
    <scope>IDENTIFICATION</scope>
</reference>
<evidence type="ECO:0000313" key="9">
    <source>
        <dbReference type="Proteomes" id="UP000095280"/>
    </source>
</evidence>
<dbReference type="PROSITE" id="PS00658">
    <property type="entry name" value="FORK_HEAD_2"/>
    <property type="match status" value="1"/>
</dbReference>
<evidence type="ECO:0000259" key="8">
    <source>
        <dbReference type="PROSITE" id="PS50039"/>
    </source>
</evidence>
<dbReference type="InterPro" id="IPR050211">
    <property type="entry name" value="FOX_domain-containing"/>
</dbReference>
<dbReference type="PROSITE" id="PS50039">
    <property type="entry name" value="FORK_HEAD_3"/>
    <property type="match status" value="1"/>
</dbReference>
<keyword evidence="4" id="KW-0804">Transcription</keyword>
<feature type="DNA-binding region" description="Fork-head" evidence="6">
    <location>
        <begin position="86"/>
        <end position="181"/>
    </location>
</feature>
<dbReference type="PANTHER" id="PTHR11829:SF388">
    <property type="entry name" value="FORK HEAD DOMAIN-CONTAINING PROTEIN L1-RELATED"/>
    <property type="match status" value="1"/>
</dbReference>
<feature type="region of interest" description="Disordered" evidence="7">
    <location>
        <begin position="183"/>
        <end position="227"/>
    </location>
</feature>
<evidence type="ECO:0000256" key="6">
    <source>
        <dbReference type="PROSITE-ProRule" id="PRU00089"/>
    </source>
</evidence>
<dbReference type="SMART" id="SM00339">
    <property type="entry name" value="FH"/>
    <property type="match status" value="1"/>
</dbReference>
<dbReference type="Gene3D" id="1.10.10.10">
    <property type="entry name" value="Winged helix-like DNA-binding domain superfamily/Winged helix DNA-binding domain"/>
    <property type="match status" value="1"/>
</dbReference>
<feature type="compositionally biased region" description="Basic and acidic residues" evidence="7">
    <location>
        <begin position="186"/>
        <end position="205"/>
    </location>
</feature>
<proteinExistence type="predicted"/>